<dbReference type="PANTHER" id="PTHR34068:SF1">
    <property type="entry name" value="UPF0145 PROTEIN YBJQ"/>
    <property type="match status" value="1"/>
</dbReference>
<dbReference type="RefSeq" id="WP_140962610.1">
    <property type="nucleotide sequence ID" value="NZ_VEVQ02000006.1"/>
</dbReference>
<dbReference type="SUPFAM" id="SSF117782">
    <property type="entry name" value="YbjQ-like"/>
    <property type="match status" value="1"/>
</dbReference>
<evidence type="ECO:0000313" key="3">
    <source>
        <dbReference type="Proteomes" id="UP000817854"/>
    </source>
</evidence>
<dbReference type="Gene3D" id="3.30.110.70">
    <property type="entry name" value="Hypothetical protein apc22750. Chain B"/>
    <property type="match status" value="1"/>
</dbReference>
<name>A0ABX0IRF3_9FLAO</name>
<reference evidence="2" key="2">
    <citation type="submission" date="2020-02" db="EMBL/GenBank/DDBJ databases">
        <title>Flavobacterium profundi sp. nov., isolated from a deep-sea seamount.</title>
        <authorList>
            <person name="Zhang D.-C."/>
        </authorList>
    </citation>
    <scope>NUCLEOTIDE SEQUENCE</scope>
    <source>
        <strain evidence="2">EC11</strain>
    </source>
</reference>
<dbReference type="EMBL" id="VEVQ02000006">
    <property type="protein sequence ID" value="NHN26288.1"/>
    <property type="molecule type" value="Genomic_DNA"/>
</dbReference>
<organism evidence="2 3">
    <name type="scientific">Flavobacterium jejuense</name>
    <dbReference type="NCBI Taxonomy" id="1544455"/>
    <lineage>
        <taxon>Bacteria</taxon>
        <taxon>Pseudomonadati</taxon>
        <taxon>Bacteroidota</taxon>
        <taxon>Flavobacteriia</taxon>
        <taxon>Flavobacteriales</taxon>
        <taxon>Flavobacteriaceae</taxon>
        <taxon>Flavobacterium</taxon>
    </lineage>
</organism>
<comment type="caution">
    <text evidence="2">The sequence shown here is derived from an EMBL/GenBank/DDBJ whole genome shotgun (WGS) entry which is preliminary data.</text>
</comment>
<gene>
    <name evidence="2" type="ORF">FIA58_011420</name>
</gene>
<sequence length="102" mass="11183">MILTTTNTIEGFKIAEYNGIVSGTAVNMQKTKMTFNMQKYYAGISESISEIKEQAFVQLKENAEKLNANAIVGIKVDIELTESSMISVSITGTAVSIIKKRD</sequence>
<comment type="similarity">
    <text evidence="1">Belongs to the UPF0145 family.</text>
</comment>
<dbReference type="Proteomes" id="UP000817854">
    <property type="component" value="Unassembled WGS sequence"/>
</dbReference>
<accession>A0ABX0IRF3</accession>
<reference evidence="2" key="1">
    <citation type="submission" date="2019-05" db="EMBL/GenBank/DDBJ databases">
        <authorList>
            <person name="Lianzixin W."/>
        </authorList>
    </citation>
    <scope>NUCLEOTIDE SEQUENCE</scope>
    <source>
        <strain evidence="2">EC11</strain>
    </source>
</reference>
<dbReference type="InterPro" id="IPR002765">
    <property type="entry name" value="UPF0145_YbjQ-like"/>
</dbReference>
<dbReference type="Pfam" id="PF01906">
    <property type="entry name" value="YbjQ_1"/>
    <property type="match status" value="1"/>
</dbReference>
<keyword evidence="3" id="KW-1185">Reference proteome</keyword>
<dbReference type="PANTHER" id="PTHR34068">
    <property type="entry name" value="UPF0145 PROTEIN YBJQ"/>
    <property type="match status" value="1"/>
</dbReference>
<evidence type="ECO:0000313" key="2">
    <source>
        <dbReference type="EMBL" id="NHN26288.1"/>
    </source>
</evidence>
<protein>
    <submittedName>
        <fullName evidence="2">YbjQ family protein</fullName>
    </submittedName>
</protein>
<dbReference type="InterPro" id="IPR035439">
    <property type="entry name" value="UPF0145_dom_sf"/>
</dbReference>
<proteinExistence type="inferred from homology"/>
<evidence type="ECO:0000256" key="1">
    <source>
        <dbReference type="ARBA" id="ARBA00010751"/>
    </source>
</evidence>